<dbReference type="InterPro" id="IPR009459">
    <property type="entry name" value="MucBP_dom"/>
</dbReference>
<evidence type="ECO:0000313" key="5">
    <source>
        <dbReference type="EMBL" id="TRZ29391.1"/>
    </source>
</evidence>
<keyword evidence="1" id="KW-0677">Repeat</keyword>
<evidence type="ECO:0000256" key="2">
    <source>
        <dbReference type="SAM" id="MobiDB-lite"/>
    </source>
</evidence>
<feature type="compositionally biased region" description="Low complexity" evidence="2">
    <location>
        <begin position="60"/>
        <end position="78"/>
    </location>
</feature>
<protein>
    <recommendedName>
        <fullName evidence="4">MucBP domain-containing protein</fullName>
    </recommendedName>
</protein>
<keyword evidence="3" id="KW-0472">Membrane</keyword>
<sequence>MNHKRKYILRVIVVIMSFVIINVPIIGNTVGIVQSETTEGTGCEGTTPDSSTSIMDNKTQESTIDSSQESTESTTSSSNKISMVEDKQETQKESEIDKIALAYNEDYWWDTINNRGFTYNDDIPFWSGGKSEINTSQGYIELGEPYIFETGWKFVNITFRGNIYSSGDRIYDELFKGILNYQEIEKQLRYNYEPQLYNVKISYRGLPDEIKETLPKVDPNPILNGTMYTIPAPPKVEGYVTEEFALVWTAPFFMPRMIGSETYISGGTLSDEISYGYKPEDELIAQPIIVHYLDINGNTINEEDSIIGGIDEDYTISAKTIPGYTLVKTEGATSGKFTSKQQEVIYIYIKDDSSNFNGSYIDYAENNISSIADIERQLKIVKNVNLSLVTYSDNQLNVNVVGTTQQFNLLGTIQTVSKRIQTKNGRVYYMLWLDGKQYVLHSEAFQALPTSSDFTQESDLDKYASVSLDFLGNYLDKVNNVNHRISLVNNYNVYDVLKTDGDAAIPPYAGTVSSMGLKDNVFTVTQEFVSSYGIKYYKILIEGYSYFINSAAFIVEAVKSLF</sequence>
<gene>
    <name evidence="5" type="ORF">AUF17_22200</name>
</gene>
<dbReference type="AlphaFoldDB" id="A0A8B5W0Q6"/>
<keyword evidence="3" id="KW-1133">Transmembrane helix</keyword>
<feature type="compositionally biased region" description="Polar residues" evidence="2">
    <location>
        <begin position="48"/>
        <end position="57"/>
    </location>
</feature>
<evidence type="ECO:0000259" key="4">
    <source>
        <dbReference type="Pfam" id="PF06458"/>
    </source>
</evidence>
<dbReference type="EMBL" id="PDXQ01000002">
    <property type="protein sequence ID" value="TRZ29391.1"/>
    <property type="molecule type" value="Genomic_DNA"/>
</dbReference>
<dbReference type="Gene3D" id="3.10.20.320">
    <property type="entry name" value="Putative peptidoglycan bound protein (lpxtg motif)"/>
    <property type="match status" value="1"/>
</dbReference>
<dbReference type="Pfam" id="PF06458">
    <property type="entry name" value="MucBP"/>
    <property type="match status" value="1"/>
</dbReference>
<accession>A0A8B5W0Q6</accession>
<feature type="compositionally biased region" description="Low complexity" evidence="2">
    <location>
        <begin position="38"/>
        <end position="47"/>
    </location>
</feature>
<reference evidence="5 6" key="1">
    <citation type="submission" date="2017-10" db="EMBL/GenBank/DDBJ databases">
        <title>FDA dAtabase for Regulatory Grade micrObial Sequences (FDA-ARGOS): Supporting development and validation of Infectious Disease Dx tests.</title>
        <authorList>
            <person name="Campos J."/>
            <person name="Goldberg B."/>
            <person name="Tallon L.J."/>
            <person name="Sadzewicz L."/>
            <person name="Sengamalay N."/>
            <person name="Ott S."/>
            <person name="Godinez A."/>
            <person name="Nagaraj S."/>
            <person name="Vyas G."/>
            <person name="Aluvathingal J."/>
            <person name="Nadendla S."/>
            <person name="Geyer C."/>
            <person name="Nandy P."/>
            <person name="Hobson J."/>
            <person name="Sichtig H."/>
        </authorList>
    </citation>
    <scope>NUCLEOTIDE SEQUENCE [LARGE SCALE GENOMIC DNA]</scope>
    <source>
        <strain evidence="5 6">FDAARGOS_185</strain>
    </source>
</reference>
<dbReference type="Proteomes" id="UP000316316">
    <property type="component" value="Unassembled WGS sequence"/>
</dbReference>
<feature type="region of interest" description="Disordered" evidence="2">
    <location>
        <begin position="38"/>
        <end position="89"/>
    </location>
</feature>
<feature type="domain" description="MucBP" evidence="4">
    <location>
        <begin position="287"/>
        <end position="348"/>
    </location>
</feature>
<organism evidence="5 6">
    <name type="scientific">Enterococcus avium</name>
    <name type="common">Streptococcus avium</name>
    <dbReference type="NCBI Taxonomy" id="33945"/>
    <lineage>
        <taxon>Bacteria</taxon>
        <taxon>Bacillati</taxon>
        <taxon>Bacillota</taxon>
        <taxon>Bacilli</taxon>
        <taxon>Lactobacillales</taxon>
        <taxon>Enterococcaceae</taxon>
        <taxon>Enterococcus</taxon>
    </lineage>
</organism>
<evidence type="ECO:0000313" key="6">
    <source>
        <dbReference type="Proteomes" id="UP000316316"/>
    </source>
</evidence>
<comment type="caution">
    <text evidence="5">The sequence shown here is derived from an EMBL/GenBank/DDBJ whole genome shotgun (WGS) entry which is preliminary data.</text>
</comment>
<proteinExistence type="predicted"/>
<evidence type="ECO:0000256" key="1">
    <source>
        <dbReference type="ARBA" id="ARBA00022737"/>
    </source>
</evidence>
<dbReference type="RefSeq" id="WP_144204684.1">
    <property type="nucleotide sequence ID" value="NZ_CAAKOH010000039.1"/>
</dbReference>
<evidence type="ECO:0000256" key="3">
    <source>
        <dbReference type="SAM" id="Phobius"/>
    </source>
</evidence>
<feature type="transmembrane region" description="Helical" evidence="3">
    <location>
        <begin position="7"/>
        <end position="27"/>
    </location>
</feature>
<keyword evidence="3" id="KW-0812">Transmembrane</keyword>
<name>A0A8B5W0Q6_ENTAV</name>